<feature type="transmembrane region" description="Helical" evidence="8">
    <location>
        <begin position="157"/>
        <end position="176"/>
    </location>
</feature>
<accession>A0AAX3N049</accession>
<gene>
    <name evidence="11" type="ORF">PUW23_01570</name>
</gene>
<proteinExistence type="inferred from homology"/>
<keyword evidence="4 8" id="KW-0812">Transmembrane</keyword>
<dbReference type="Proteomes" id="UP001220962">
    <property type="component" value="Chromosome"/>
</dbReference>
<dbReference type="GO" id="GO:0022857">
    <property type="term" value="F:transmembrane transporter activity"/>
    <property type="evidence" value="ECO:0007669"/>
    <property type="project" value="InterPro"/>
</dbReference>
<dbReference type="InterPro" id="IPR035906">
    <property type="entry name" value="MetI-like_sf"/>
</dbReference>
<feature type="transmembrane region" description="Helical" evidence="8">
    <location>
        <begin position="56"/>
        <end position="77"/>
    </location>
</feature>
<evidence type="ECO:0000259" key="10">
    <source>
        <dbReference type="PROSITE" id="PS50928"/>
    </source>
</evidence>
<dbReference type="InterPro" id="IPR000515">
    <property type="entry name" value="MetI-like"/>
</dbReference>
<evidence type="ECO:0000313" key="11">
    <source>
        <dbReference type="EMBL" id="WDH82962.1"/>
    </source>
</evidence>
<feature type="domain" description="ABC transmembrane type-1" evidence="10">
    <location>
        <begin position="20"/>
        <end position="208"/>
    </location>
</feature>
<dbReference type="PANTHER" id="PTHR30614">
    <property type="entry name" value="MEMBRANE COMPONENT OF AMINO ACID ABC TRANSPORTER"/>
    <property type="match status" value="1"/>
</dbReference>
<evidence type="ECO:0000256" key="1">
    <source>
        <dbReference type="ARBA" id="ARBA00004651"/>
    </source>
</evidence>
<evidence type="ECO:0000256" key="4">
    <source>
        <dbReference type="ARBA" id="ARBA00022692"/>
    </source>
</evidence>
<comment type="similarity">
    <text evidence="8">Belongs to the binding-protein-dependent transport system permease family.</text>
</comment>
<dbReference type="CDD" id="cd06261">
    <property type="entry name" value="TM_PBP2"/>
    <property type="match status" value="1"/>
</dbReference>
<comment type="subcellular location">
    <subcellularLocation>
        <location evidence="1 8">Cell membrane</location>
        <topology evidence="1 8">Multi-pass membrane protein</topology>
    </subcellularLocation>
</comment>
<feature type="transmembrane region" description="Helical" evidence="8">
    <location>
        <begin position="188"/>
        <end position="211"/>
    </location>
</feature>
<dbReference type="InterPro" id="IPR010065">
    <property type="entry name" value="AA_ABC_transptr_permease_3TM"/>
</dbReference>
<keyword evidence="5" id="KW-0029">Amino-acid transport</keyword>
<dbReference type="Gene3D" id="1.10.3720.10">
    <property type="entry name" value="MetI-like"/>
    <property type="match status" value="1"/>
</dbReference>
<name>A0AAX3N049_9BACL</name>
<feature type="transmembrane region" description="Helical" evidence="8">
    <location>
        <begin position="20"/>
        <end position="44"/>
    </location>
</feature>
<evidence type="ECO:0000256" key="7">
    <source>
        <dbReference type="ARBA" id="ARBA00023136"/>
    </source>
</evidence>
<evidence type="ECO:0000256" key="2">
    <source>
        <dbReference type="ARBA" id="ARBA00022448"/>
    </source>
</evidence>
<keyword evidence="6 8" id="KW-1133">Transmembrane helix</keyword>
<keyword evidence="7 8" id="KW-0472">Membrane</keyword>
<dbReference type="FunFam" id="1.10.3720.10:FF:000033">
    <property type="entry name" value="Polar amino acid ABC transporter permease"/>
    <property type="match status" value="1"/>
</dbReference>
<dbReference type="PROSITE" id="PS50928">
    <property type="entry name" value="ABC_TM1"/>
    <property type="match status" value="1"/>
</dbReference>
<feature type="region of interest" description="Disordered" evidence="9">
    <location>
        <begin position="221"/>
        <end position="241"/>
    </location>
</feature>
<keyword evidence="3" id="KW-1003">Cell membrane</keyword>
<evidence type="ECO:0000256" key="6">
    <source>
        <dbReference type="ARBA" id="ARBA00022989"/>
    </source>
</evidence>
<evidence type="ECO:0000256" key="5">
    <source>
        <dbReference type="ARBA" id="ARBA00022970"/>
    </source>
</evidence>
<dbReference type="PANTHER" id="PTHR30614:SF7">
    <property type="entry name" value="GLUTAMINE ABC TRANSPORTER PERMEASE PROTEIN GLNM-RELATED"/>
    <property type="match status" value="1"/>
</dbReference>
<evidence type="ECO:0000313" key="12">
    <source>
        <dbReference type="Proteomes" id="UP001220962"/>
    </source>
</evidence>
<dbReference type="AlphaFoldDB" id="A0AAX3N049"/>
<dbReference type="SUPFAM" id="SSF161098">
    <property type="entry name" value="MetI-like"/>
    <property type="match status" value="1"/>
</dbReference>
<dbReference type="NCBIfam" id="TIGR01726">
    <property type="entry name" value="HEQRo_perm_3TM"/>
    <property type="match status" value="1"/>
</dbReference>
<evidence type="ECO:0000256" key="3">
    <source>
        <dbReference type="ARBA" id="ARBA00022475"/>
    </source>
</evidence>
<protein>
    <submittedName>
        <fullName evidence="11">Amino acid ABC transporter permease</fullName>
    </submittedName>
</protein>
<dbReference type="InterPro" id="IPR043429">
    <property type="entry name" value="ArtM/GltK/GlnP/TcyL/YhdX-like"/>
</dbReference>
<evidence type="ECO:0000256" key="9">
    <source>
        <dbReference type="SAM" id="MobiDB-lite"/>
    </source>
</evidence>
<dbReference type="RefSeq" id="WP_274359272.1">
    <property type="nucleotide sequence ID" value="NZ_CP118101.1"/>
</dbReference>
<dbReference type="EMBL" id="CP118101">
    <property type="protein sequence ID" value="WDH82962.1"/>
    <property type="molecule type" value="Genomic_DNA"/>
</dbReference>
<sequence>MPEIDISVLWRYWDDFSAGFLNTLKISLMALIGSFLIGAVIAVFRIAPIKPLNWFGAAYVEFIRNIPLLVTIFFFYYGLSSVGLNLDGFVSGTLGLTIYTSAFVAESIRAGIQSVPKGQLEAARSSGLSYIQTMVHVVMPQAVRIVLPAMGNQSINLVKNSSILAVVAGLDLMYFADSVNSATFQTLSVYTVVAILYLVITLPLNFLVHYLEKRLNQREIRNTTKKSRSPKLPRGLDRPLN</sequence>
<reference evidence="11" key="1">
    <citation type="submission" date="2023-02" db="EMBL/GenBank/DDBJ databases">
        <title>Pathogen: clinical or host-associated sample.</title>
        <authorList>
            <person name="Hergert J."/>
            <person name="Casey R."/>
            <person name="Wagner J."/>
            <person name="Young E.L."/>
            <person name="Oakeson K.F."/>
        </authorList>
    </citation>
    <scope>NUCLEOTIDE SEQUENCE</scope>
    <source>
        <strain evidence="11">2022CK-00830</strain>
    </source>
</reference>
<keyword evidence="2 8" id="KW-0813">Transport</keyword>
<feature type="transmembrane region" description="Helical" evidence="8">
    <location>
        <begin position="89"/>
        <end position="108"/>
    </location>
</feature>
<dbReference type="Pfam" id="PF00528">
    <property type="entry name" value="BPD_transp_1"/>
    <property type="match status" value="1"/>
</dbReference>
<dbReference type="GO" id="GO:0043190">
    <property type="term" value="C:ATP-binding cassette (ABC) transporter complex"/>
    <property type="evidence" value="ECO:0007669"/>
    <property type="project" value="InterPro"/>
</dbReference>
<organism evidence="11 12">
    <name type="scientific">Paenibacillus urinalis</name>
    <dbReference type="NCBI Taxonomy" id="521520"/>
    <lineage>
        <taxon>Bacteria</taxon>
        <taxon>Bacillati</taxon>
        <taxon>Bacillota</taxon>
        <taxon>Bacilli</taxon>
        <taxon>Bacillales</taxon>
        <taxon>Paenibacillaceae</taxon>
        <taxon>Paenibacillus</taxon>
    </lineage>
</organism>
<dbReference type="GO" id="GO:0006865">
    <property type="term" value="P:amino acid transport"/>
    <property type="evidence" value="ECO:0007669"/>
    <property type="project" value="UniProtKB-KW"/>
</dbReference>
<evidence type="ECO:0000256" key="8">
    <source>
        <dbReference type="RuleBase" id="RU363032"/>
    </source>
</evidence>